<keyword evidence="2" id="KW-1185">Reference proteome</keyword>
<dbReference type="Proteomes" id="UP000293583">
    <property type="component" value="Unassembled WGS sequence"/>
</dbReference>
<evidence type="ECO:0000313" key="2">
    <source>
        <dbReference type="Proteomes" id="UP000293583"/>
    </source>
</evidence>
<evidence type="ECO:0000313" key="1">
    <source>
        <dbReference type="EMBL" id="TBH75412.1"/>
    </source>
</evidence>
<gene>
    <name evidence="1" type="ORF">EWU20_02205</name>
</gene>
<accession>A0A4Q9BGK5</accession>
<dbReference type="AlphaFoldDB" id="A0A4Q9BGK5"/>
<proteinExistence type="predicted"/>
<dbReference type="RefSeq" id="WP_130922567.1">
    <property type="nucleotide sequence ID" value="NZ_JAANOM010000002.1"/>
</dbReference>
<organism evidence="1 2">
    <name type="scientific">Aquirufa antheringensis</name>
    <dbReference type="NCBI Taxonomy" id="2516559"/>
    <lineage>
        <taxon>Bacteria</taxon>
        <taxon>Pseudomonadati</taxon>
        <taxon>Bacteroidota</taxon>
        <taxon>Cytophagia</taxon>
        <taxon>Cytophagales</taxon>
        <taxon>Flectobacillaceae</taxon>
        <taxon>Aquirufa</taxon>
    </lineage>
</organism>
<protein>
    <submittedName>
        <fullName evidence="1">Uncharacterized protein</fullName>
    </submittedName>
</protein>
<dbReference type="EMBL" id="SEWY01000001">
    <property type="protein sequence ID" value="TBH75412.1"/>
    <property type="molecule type" value="Genomic_DNA"/>
</dbReference>
<reference evidence="1 2" key="1">
    <citation type="submission" date="2019-02" db="EMBL/GenBank/DDBJ databases">
        <title>Genome of a new Bacteroidetes strain.</title>
        <authorList>
            <person name="Pitt A."/>
        </authorList>
    </citation>
    <scope>NUCLEOTIDE SEQUENCE [LARGE SCALE GENOMIC DNA]</scope>
    <source>
        <strain evidence="1 2">103A-SOEBACH</strain>
    </source>
</reference>
<sequence length="80" mass="9104">MKYDLLERISVVHTVKCCKTADFEIAVDSFSTLEKFKVELMESQGTDELSTLKTKIDDWASTHPIVFEVDIEEILGNHGK</sequence>
<name>A0A4Q9BGK5_9BACT</name>
<comment type="caution">
    <text evidence="1">The sequence shown here is derived from an EMBL/GenBank/DDBJ whole genome shotgun (WGS) entry which is preliminary data.</text>
</comment>